<dbReference type="SUPFAM" id="SSF110857">
    <property type="entry name" value="Gamma-glutamyl cyclotransferase-like"/>
    <property type="match status" value="1"/>
</dbReference>
<dbReference type="EMBL" id="JAALLS010000024">
    <property type="protein sequence ID" value="NGP89720.1"/>
    <property type="molecule type" value="Genomic_DNA"/>
</dbReference>
<organism evidence="4 5">
    <name type="scientific">Fodinibius halophilus</name>
    <dbReference type="NCBI Taxonomy" id="1736908"/>
    <lineage>
        <taxon>Bacteria</taxon>
        <taxon>Pseudomonadati</taxon>
        <taxon>Balneolota</taxon>
        <taxon>Balneolia</taxon>
        <taxon>Balneolales</taxon>
        <taxon>Balneolaceae</taxon>
        <taxon>Fodinibius</taxon>
    </lineage>
</organism>
<comment type="caution">
    <text evidence="4">The sequence shown here is derived from an EMBL/GenBank/DDBJ whole genome shotgun (WGS) entry which is preliminary data.</text>
</comment>
<dbReference type="Gene3D" id="3.10.490.10">
    <property type="entry name" value="Gamma-glutamyl cyclotransferase-like"/>
    <property type="match status" value="1"/>
</dbReference>
<dbReference type="CDD" id="cd06661">
    <property type="entry name" value="GGCT_like"/>
    <property type="match status" value="1"/>
</dbReference>
<keyword evidence="1" id="KW-0456">Lyase</keyword>
<feature type="active site" description="Proton acceptor" evidence="2">
    <location>
        <position position="77"/>
    </location>
</feature>
<evidence type="ECO:0000256" key="2">
    <source>
        <dbReference type="PIRSR" id="PIRSR617939-1"/>
    </source>
</evidence>
<sequence>MLYFAYGSNLLTSRLKKRVPSASKLNNALLPDYSLTFNKKSKDGSGKCSIIPNAGSVVHGVIFEIDENEKYRLDRAEGLGFGYNEEEITVYVGEKPIDTFTYIASKSHTDNSLSLYHWYKTLVLEGAREHSLPEDYIGKIQKVSSVIDQDEERRNSV</sequence>
<dbReference type="InterPro" id="IPR017939">
    <property type="entry name" value="G-Glutamylcylcotransferase"/>
</dbReference>
<dbReference type="InterPro" id="IPR013024">
    <property type="entry name" value="GGCT-like"/>
</dbReference>
<dbReference type="GO" id="GO:0016740">
    <property type="term" value="F:transferase activity"/>
    <property type="evidence" value="ECO:0007669"/>
    <property type="project" value="UniProtKB-KW"/>
</dbReference>
<gene>
    <name evidence="4" type="ORF">G3569_15285</name>
</gene>
<evidence type="ECO:0000256" key="1">
    <source>
        <dbReference type="ARBA" id="ARBA00023239"/>
    </source>
</evidence>
<dbReference type="Proteomes" id="UP000479132">
    <property type="component" value="Unassembled WGS sequence"/>
</dbReference>
<feature type="binding site" evidence="3">
    <location>
        <begin position="3"/>
        <end position="8"/>
    </location>
    <ligand>
        <name>substrate</name>
    </ligand>
</feature>
<dbReference type="PANTHER" id="PTHR12935:SF0">
    <property type="entry name" value="GAMMA-GLUTAMYLCYCLOTRANSFERASE"/>
    <property type="match status" value="1"/>
</dbReference>
<feature type="binding site" evidence="3">
    <location>
        <position position="119"/>
    </location>
    <ligand>
        <name>substrate</name>
    </ligand>
</feature>
<dbReference type="AlphaFoldDB" id="A0A6M1TN03"/>
<protein>
    <submittedName>
        <fullName evidence="4">Gamma-glutamylcyclotransferase</fullName>
    </submittedName>
</protein>
<evidence type="ECO:0000313" key="5">
    <source>
        <dbReference type="Proteomes" id="UP000479132"/>
    </source>
</evidence>
<keyword evidence="5" id="KW-1185">Reference proteome</keyword>
<dbReference type="Pfam" id="PF13772">
    <property type="entry name" value="AIG2_2"/>
    <property type="match status" value="1"/>
</dbReference>
<dbReference type="GO" id="GO:0003839">
    <property type="term" value="F:gamma-glutamylcyclotransferase activity"/>
    <property type="evidence" value="ECO:0007669"/>
    <property type="project" value="InterPro"/>
</dbReference>
<dbReference type="InterPro" id="IPR036568">
    <property type="entry name" value="GGCT-like_sf"/>
</dbReference>
<accession>A0A6M1TN03</accession>
<evidence type="ECO:0000256" key="3">
    <source>
        <dbReference type="PIRSR" id="PIRSR617939-2"/>
    </source>
</evidence>
<name>A0A6M1TN03_9BACT</name>
<evidence type="ECO:0000313" key="4">
    <source>
        <dbReference type="EMBL" id="NGP89720.1"/>
    </source>
</evidence>
<dbReference type="RefSeq" id="WP_165270758.1">
    <property type="nucleotide sequence ID" value="NZ_JAALLS010000024.1"/>
</dbReference>
<reference evidence="4 5" key="1">
    <citation type="submission" date="2020-02" db="EMBL/GenBank/DDBJ databases">
        <title>Aliifodinibius halophilus 2W32, complete genome.</title>
        <authorList>
            <person name="Li Y."/>
            <person name="Wu S."/>
        </authorList>
    </citation>
    <scope>NUCLEOTIDE SEQUENCE [LARGE SCALE GENOMIC DNA]</scope>
    <source>
        <strain evidence="4 5">2W32</strain>
    </source>
</reference>
<keyword evidence="4" id="KW-0808">Transferase</keyword>
<proteinExistence type="predicted"/>
<dbReference type="PANTHER" id="PTHR12935">
    <property type="entry name" value="GAMMA-GLUTAMYLCYCLOTRANSFERASE"/>
    <property type="match status" value="1"/>
</dbReference>